<dbReference type="Proteomes" id="UP000028702">
    <property type="component" value="Unassembled WGS sequence"/>
</dbReference>
<dbReference type="PROSITE" id="PS50112">
    <property type="entry name" value="PAS"/>
    <property type="match status" value="1"/>
</dbReference>
<feature type="transmembrane region" description="Helical" evidence="7">
    <location>
        <begin position="300"/>
        <end position="319"/>
    </location>
</feature>
<dbReference type="SUPFAM" id="SSF55874">
    <property type="entry name" value="ATPase domain of HSP90 chaperone/DNA topoisomerase II/histidine kinase"/>
    <property type="match status" value="1"/>
</dbReference>
<dbReference type="PROSITE" id="PS50109">
    <property type="entry name" value="HIS_KIN"/>
    <property type="match status" value="1"/>
</dbReference>
<evidence type="ECO:0000256" key="4">
    <source>
        <dbReference type="ARBA" id="ARBA00022679"/>
    </source>
</evidence>
<dbReference type="PRINTS" id="PR00344">
    <property type="entry name" value="BCTRLSENSOR"/>
</dbReference>
<feature type="domain" description="PAS" evidence="9">
    <location>
        <begin position="366"/>
        <end position="419"/>
    </location>
</feature>
<evidence type="ECO:0000256" key="3">
    <source>
        <dbReference type="ARBA" id="ARBA00022553"/>
    </source>
</evidence>
<dbReference type="InterPro" id="IPR000014">
    <property type="entry name" value="PAS"/>
</dbReference>
<accession>A0A081B774</accession>
<dbReference type="InterPro" id="IPR007890">
    <property type="entry name" value="CHASE2"/>
</dbReference>
<reference evidence="10 11" key="1">
    <citation type="submission" date="2014-07" db="EMBL/GenBank/DDBJ databases">
        <title>Tepidicaulis marinum gen. nov., sp. nov., a novel marine bacterium denitrifying nitrate to nitrous oxide strictly under microaerobic conditions.</title>
        <authorList>
            <person name="Takeuchi M."/>
            <person name="Yamagishi T."/>
            <person name="Kamagata Y."/>
            <person name="Oshima K."/>
            <person name="Hattori M."/>
            <person name="Katayama T."/>
            <person name="Hanada S."/>
            <person name="Tamaki H."/>
            <person name="Marumo K."/>
            <person name="Maeda H."/>
            <person name="Nedachi M."/>
            <person name="Iwasaki W."/>
            <person name="Suwa Y."/>
            <person name="Sakata S."/>
        </authorList>
    </citation>
    <scope>NUCLEOTIDE SEQUENCE [LARGE SCALE GENOMIC DNA]</scope>
    <source>
        <strain evidence="10 11">MA2</strain>
    </source>
</reference>
<evidence type="ECO:0000313" key="10">
    <source>
        <dbReference type="EMBL" id="GAK43892.1"/>
    </source>
</evidence>
<evidence type="ECO:0000313" key="11">
    <source>
        <dbReference type="Proteomes" id="UP000028702"/>
    </source>
</evidence>
<dbReference type="eggNOG" id="COG2205">
    <property type="taxonomic scope" value="Bacteria"/>
</dbReference>
<dbReference type="eggNOG" id="COG4252">
    <property type="taxonomic scope" value="Bacteria"/>
</dbReference>
<dbReference type="CDD" id="cd00082">
    <property type="entry name" value="HisKA"/>
    <property type="match status" value="1"/>
</dbReference>
<proteinExistence type="predicted"/>
<keyword evidence="5 10" id="KW-0418">Kinase</keyword>
<evidence type="ECO:0000259" key="8">
    <source>
        <dbReference type="PROSITE" id="PS50109"/>
    </source>
</evidence>
<feature type="domain" description="Histidine kinase" evidence="8">
    <location>
        <begin position="514"/>
        <end position="737"/>
    </location>
</feature>
<dbReference type="EMBL" id="BBIO01000001">
    <property type="protein sequence ID" value="GAK43892.1"/>
    <property type="molecule type" value="Genomic_DNA"/>
</dbReference>
<dbReference type="Gene3D" id="1.10.287.130">
    <property type="match status" value="1"/>
</dbReference>
<keyword evidence="7" id="KW-0472">Membrane</keyword>
<evidence type="ECO:0000259" key="9">
    <source>
        <dbReference type="PROSITE" id="PS50112"/>
    </source>
</evidence>
<dbReference type="InterPro" id="IPR005467">
    <property type="entry name" value="His_kinase_dom"/>
</dbReference>
<evidence type="ECO:0000256" key="1">
    <source>
        <dbReference type="ARBA" id="ARBA00000085"/>
    </source>
</evidence>
<keyword evidence="11" id="KW-1185">Reference proteome</keyword>
<keyword evidence="7" id="KW-1133">Transmembrane helix</keyword>
<dbReference type="PANTHER" id="PTHR43711">
    <property type="entry name" value="TWO-COMPONENT HISTIDINE KINASE"/>
    <property type="match status" value="1"/>
</dbReference>
<name>A0A081B774_9HYPH</name>
<dbReference type="InterPro" id="IPR004358">
    <property type="entry name" value="Sig_transdc_His_kin-like_C"/>
</dbReference>
<dbReference type="PIRSF" id="PIRSF037347">
    <property type="entry name" value="STHK_CHASE2_PAS_prd"/>
    <property type="match status" value="1"/>
</dbReference>
<evidence type="ECO:0000256" key="5">
    <source>
        <dbReference type="ARBA" id="ARBA00022777"/>
    </source>
</evidence>
<dbReference type="InterPro" id="IPR036890">
    <property type="entry name" value="HATPase_C_sf"/>
</dbReference>
<protein>
    <recommendedName>
        <fullName evidence="2">histidine kinase</fullName>
        <ecNumber evidence="2">2.7.13.3</ecNumber>
    </recommendedName>
</protein>
<dbReference type="SMART" id="SM01080">
    <property type="entry name" value="CHASE2"/>
    <property type="match status" value="1"/>
</dbReference>
<dbReference type="STRING" id="1333998.M2A_0391"/>
<dbReference type="Gene3D" id="3.30.450.20">
    <property type="entry name" value="PAS domain"/>
    <property type="match status" value="1"/>
</dbReference>
<dbReference type="Pfam" id="PF05226">
    <property type="entry name" value="CHASE2"/>
    <property type="match status" value="1"/>
</dbReference>
<dbReference type="SUPFAM" id="SSF55785">
    <property type="entry name" value="PYP-like sensor domain (PAS domain)"/>
    <property type="match status" value="1"/>
</dbReference>
<dbReference type="InterPro" id="IPR050736">
    <property type="entry name" value="Sensor_HK_Regulatory"/>
</dbReference>
<dbReference type="InterPro" id="IPR003661">
    <property type="entry name" value="HisK_dim/P_dom"/>
</dbReference>
<dbReference type="InterPro" id="IPR036097">
    <property type="entry name" value="HisK_dim/P_sf"/>
</dbReference>
<sequence length="757" mass="81467">MFLGNDVRQALISVCIFLLVAAIDFGGGWEEFELWLLDQRMSKVEHPASGGIAVVQIDAKTLKAIEKWPLPRDLHARLVENLRGAGADQIAFDIDLSGMRAAPENRILAEAFARAPGAIVLPLFFQKESAGDAASEIVVTRPLPMFAEHAWLANVNVKPEVDGRIRRASYGVWLDEKFYMSLPALLAGQANRKDLFFYVNYSIRAGDIPRLSYIDVLEGAFDSAALSGKKVIVGATAIELGDQLTVPNYGVMPGPVIQAMAYETIAQDLVIRRTGTAVTLAGLALICLLGCFLTKRAGWAVVLGGGLVLIIGLQAGAFVLFKNAAVGLDSIAWSFAVVFLAGNAVLSELRKQRRLIQRQKQENEYRRLLMTSVVEDSSDAIIIAGADGVVEEANPLAARIFGFNRHEAAGARLGDLLPPCLMASMDHSGAFPREFVLEHPEQRGGQEGDPICLEYSITHSFVPGDPRDRHILNRKIATYTFHDVTARHRAAQAIETAHRQEREASRAKSEFIANMSHELRTPLNAIIGFSELIARETFGALGDERYKQYALDVAASGGHLLAVVNDILDISRIDSGNVSLCEDEMDLPGAIDACVRIARSWPQAQGVSIEIEQAGPACLYADARLVKQMLNNLLSNAVKFGGKKGEAGRVLLRTAPAPDGGLDVSVADNGMGVPPEIVGRLCEPFFQANATLARTHEGTGLGLTLVRSFMELHGGQVRIDSIPGSGTCVTLAFPASRVLAPGAGGKEAKGGSINRVG</sequence>
<dbReference type="SMART" id="SM00388">
    <property type="entry name" value="HisKA"/>
    <property type="match status" value="1"/>
</dbReference>
<dbReference type="Pfam" id="PF08448">
    <property type="entry name" value="PAS_4"/>
    <property type="match status" value="1"/>
</dbReference>
<dbReference type="InterPro" id="IPR013656">
    <property type="entry name" value="PAS_4"/>
</dbReference>
<dbReference type="Gene3D" id="3.30.565.10">
    <property type="entry name" value="Histidine kinase-like ATPase, C-terminal domain"/>
    <property type="match status" value="1"/>
</dbReference>
<dbReference type="EC" id="2.7.13.3" evidence="2"/>
<dbReference type="InterPro" id="IPR035965">
    <property type="entry name" value="PAS-like_dom_sf"/>
</dbReference>
<dbReference type="SUPFAM" id="SSF47384">
    <property type="entry name" value="Homodimeric domain of signal transducing histidine kinase"/>
    <property type="match status" value="1"/>
</dbReference>
<keyword evidence="7" id="KW-0812">Transmembrane</keyword>
<dbReference type="InterPro" id="IPR017181">
    <property type="entry name" value="Sig_transdc_His_kin_CHASE2"/>
</dbReference>
<comment type="caution">
    <text evidence="10">The sequence shown here is derived from an EMBL/GenBank/DDBJ whole genome shotgun (WGS) entry which is preliminary data.</text>
</comment>
<feature type="transmembrane region" description="Helical" evidence="7">
    <location>
        <begin position="274"/>
        <end position="293"/>
    </location>
</feature>
<keyword evidence="6" id="KW-0902">Two-component regulatory system</keyword>
<dbReference type="AlphaFoldDB" id="A0A081B774"/>
<evidence type="ECO:0000256" key="7">
    <source>
        <dbReference type="SAM" id="Phobius"/>
    </source>
</evidence>
<dbReference type="PANTHER" id="PTHR43711:SF1">
    <property type="entry name" value="HISTIDINE KINASE 1"/>
    <property type="match status" value="1"/>
</dbReference>
<keyword evidence="3" id="KW-0597">Phosphoprotein</keyword>
<dbReference type="NCBIfam" id="TIGR00229">
    <property type="entry name" value="sensory_box"/>
    <property type="match status" value="1"/>
</dbReference>
<dbReference type="InterPro" id="IPR003594">
    <property type="entry name" value="HATPase_dom"/>
</dbReference>
<dbReference type="SMART" id="SM00387">
    <property type="entry name" value="HATPase_c"/>
    <property type="match status" value="1"/>
</dbReference>
<evidence type="ECO:0000256" key="6">
    <source>
        <dbReference type="ARBA" id="ARBA00023012"/>
    </source>
</evidence>
<evidence type="ECO:0000256" key="2">
    <source>
        <dbReference type="ARBA" id="ARBA00012438"/>
    </source>
</evidence>
<dbReference type="CDD" id="cd00130">
    <property type="entry name" value="PAS"/>
    <property type="match status" value="1"/>
</dbReference>
<dbReference type="Pfam" id="PF02518">
    <property type="entry name" value="HATPase_c"/>
    <property type="match status" value="1"/>
</dbReference>
<organism evidence="10 11">
    <name type="scientific">Tepidicaulis marinus</name>
    <dbReference type="NCBI Taxonomy" id="1333998"/>
    <lineage>
        <taxon>Bacteria</taxon>
        <taxon>Pseudomonadati</taxon>
        <taxon>Pseudomonadota</taxon>
        <taxon>Alphaproteobacteria</taxon>
        <taxon>Hyphomicrobiales</taxon>
        <taxon>Parvibaculaceae</taxon>
        <taxon>Tepidicaulis</taxon>
    </lineage>
</organism>
<comment type="catalytic activity">
    <reaction evidence="1">
        <text>ATP + protein L-histidine = ADP + protein N-phospho-L-histidine.</text>
        <dbReference type="EC" id="2.7.13.3"/>
    </reaction>
</comment>
<feature type="transmembrane region" description="Helical" evidence="7">
    <location>
        <begin position="331"/>
        <end position="349"/>
    </location>
</feature>
<dbReference type="GO" id="GO:0000155">
    <property type="term" value="F:phosphorelay sensor kinase activity"/>
    <property type="evidence" value="ECO:0007669"/>
    <property type="project" value="InterPro"/>
</dbReference>
<gene>
    <name evidence="10" type="ORF">M2A_0391</name>
</gene>
<dbReference type="Pfam" id="PF00512">
    <property type="entry name" value="HisKA"/>
    <property type="match status" value="1"/>
</dbReference>
<keyword evidence="4" id="KW-0808">Transferase</keyword>
<dbReference type="SMART" id="SM00091">
    <property type="entry name" value="PAS"/>
    <property type="match status" value="1"/>
</dbReference>